<dbReference type="OrthoDB" id="2963168at2759"/>
<dbReference type="EMBL" id="MSFO01000005">
    <property type="protein sequence ID" value="PLB48506.1"/>
    <property type="molecule type" value="Genomic_DNA"/>
</dbReference>
<keyword evidence="4" id="KW-1185">Reference proteome</keyword>
<dbReference type="CDD" id="cd10170">
    <property type="entry name" value="ASKHA_NBD_HSP70"/>
    <property type="match status" value="1"/>
</dbReference>
<dbReference type="GO" id="GO:0140662">
    <property type="term" value="F:ATP-dependent protein folding chaperone"/>
    <property type="evidence" value="ECO:0007669"/>
    <property type="project" value="InterPro"/>
</dbReference>
<evidence type="ECO:0000256" key="1">
    <source>
        <dbReference type="ARBA" id="ARBA00022741"/>
    </source>
</evidence>
<dbReference type="STRING" id="1392250.A0A2I2G6K6"/>
<dbReference type="GO" id="GO:0005524">
    <property type="term" value="F:ATP binding"/>
    <property type="evidence" value="ECO:0007669"/>
    <property type="project" value="UniProtKB-KW"/>
</dbReference>
<proteinExistence type="predicted"/>
<organism evidence="3 4">
    <name type="scientific">Aspergillus steynii IBT 23096</name>
    <dbReference type="NCBI Taxonomy" id="1392250"/>
    <lineage>
        <taxon>Eukaryota</taxon>
        <taxon>Fungi</taxon>
        <taxon>Dikarya</taxon>
        <taxon>Ascomycota</taxon>
        <taxon>Pezizomycotina</taxon>
        <taxon>Eurotiomycetes</taxon>
        <taxon>Eurotiomycetidae</taxon>
        <taxon>Eurotiales</taxon>
        <taxon>Aspergillaceae</taxon>
        <taxon>Aspergillus</taxon>
        <taxon>Aspergillus subgen. Circumdati</taxon>
    </lineage>
</organism>
<dbReference type="InterPro" id="IPR013126">
    <property type="entry name" value="Hsp_70_fam"/>
</dbReference>
<protein>
    <submittedName>
        <fullName evidence="3">Actin-like ATPase domain-containing protein</fullName>
    </submittedName>
</protein>
<dbReference type="AlphaFoldDB" id="A0A2I2G6K6"/>
<dbReference type="Gene3D" id="3.30.420.40">
    <property type="match status" value="2"/>
</dbReference>
<dbReference type="Pfam" id="PF00012">
    <property type="entry name" value="HSP70"/>
    <property type="match status" value="1"/>
</dbReference>
<dbReference type="PANTHER" id="PTHR14187:SF81">
    <property type="entry name" value="HSP70 FAMILY PROTEIN (AFU_ORTHOLOGUE AFUA_4G14040)"/>
    <property type="match status" value="1"/>
</dbReference>
<dbReference type="PANTHER" id="PTHR14187">
    <property type="entry name" value="ALPHA KINASE/ELONGATION FACTOR 2 KINASE"/>
    <property type="match status" value="1"/>
</dbReference>
<keyword evidence="2" id="KW-0067">ATP-binding</keyword>
<dbReference type="GeneID" id="36552083"/>
<accession>A0A2I2G6K6</accession>
<evidence type="ECO:0000313" key="3">
    <source>
        <dbReference type="EMBL" id="PLB48506.1"/>
    </source>
</evidence>
<evidence type="ECO:0000313" key="4">
    <source>
        <dbReference type="Proteomes" id="UP000234275"/>
    </source>
</evidence>
<comment type="caution">
    <text evidence="3">The sequence shown here is derived from an EMBL/GenBank/DDBJ whole genome shotgun (WGS) entry which is preliminary data.</text>
</comment>
<keyword evidence="1" id="KW-0547">Nucleotide-binding</keyword>
<dbReference type="InterPro" id="IPR043129">
    <property type="entry name" value="ATPase_NBD"/>
</dbReference>
<name>A0A2I2G6K6_9EURO</name>
<evidence type="ECO:0000256" key="2">
    <source>
        <dbReference type="ARBA" id="ARBA00022840"/>
    </source>
</evidence>
<sequence>MPKKRAFGDLTGPSTLESNKIIVGVDYGTTFTGGGLSDIKLITTWPGPSRNTDTVIKTPSRIAYPVENPGLSHEMWGYQVQPGMAACSWTKLLLDQGRPFTKYDDVTLETASQTGILRLPDGKLAIEVIADYLSHIREHIFTTIAKHITEDELRITPLEFWFTVPAIWSDKARSDTRLVAQKAGFGASVTRPNDRIFLINEPEAAAVTALQKYTINPLGASIKANGVLICDCGGGTVDITTYLVDETSPALKFKEICTGTGGKCGSTAVDRNFYNLMLERFGRDFETLPMKRKGPGSEFMNKFDIIKRDFTDPEDAEILELPLNMTMSKLKLDPEYFDGDERQVLVTSGDLRRIFTPVVDKIMRLVEQQITDASRETNKDIINRIILVGGFGDSHYLRKAFRSRFEPRHITVTIPDNPQAAIVQGAALRGLDGIQPTSKRCRRHYGFSCSIRFRDGIDNEAHAFIDIYDGVKRTGGIISWVMAKGDQYSEGHTIRKPLKWSHSVFESLVRPVKLYACDQAIAPERVDHNGSFDKGPDVYEVGTISLDFSDMDLNLFKPKLREGRRVFKLKYSLKVIFGALEGVLKFESVSQGKVIGRTSIDFDTVRYY</sequence>
<gene>
    <name evidence="3" type="ORF">P170DRAFT_359849</name>
</gene>
<dbReference type="Gene3D" id="3.90.640.10">
    <property type="entry name" value="Actin, Chain A, domain 4"/>
    <property type="match status" value="1"/>
</dbReference>
<reference evidence="3 4" key="1">
    <citation type="submission" date="2016-12" db="EMBL/GenBank/DDBJ databases">
        <title>The genomes of Aspergillus section Nigri reveals drivers in fungal speciation.</title>
        <authorList>
            <consortium name="DOE Joint Genome Institute"/>
            <person name="Vesth T.C."/>
            <person name="Nybo J."/>
            <person name="Theobald S."/>
            <person name="Brandl J."/>
            <person name="Frisvad J.C."/>
            <person name="Nielsen K.F."/>
            <person name="Lyhne E.K."/>
            <person name="Kogle M.E."/>
            <person name="Kuo A."/>
            <person name="Riley R."/>
            <person name="Clum A."/>
            <person name="Nolan M."/>
            <person name="Lipzen A."/>
            <person name="Salamov A."/>
            <person name="Henrissat B."/>
            <person name="Wiebenga A."/>
            <person name="De Vries R.P."/>
            <person name="Grigoriev I.V."/>
            <person name="Mortensen U.H."/>
            <person name="Andersen M.R."/>
            <person name="Baker S.E."/>
        </authorList>
    </citation>
    <scope>NUCLEOTIDE SEQUENCE [LARGE SCALE GENOMIC DNA]</scope>
    <source>
        <strain evidence="3 4">IBT 23096</strain>
    </source>
</reference>
<dbReference type="VEuPathDB" id="FungiDB:P170DRAFT_359849"/>
<dbReference type="RefSeq" id="XP_024703808.1">
    <property type="nucleotide sequence ID" value="XM_024844383.1"/>
</dbReference>
<dbReference type="SUPFAM" id="SSF53067">
    <property type="entry name" value="Actin-like ATPase domain"/>
    <property type="match status" value="2"/>
</dbReference>
<dbReference type="Proteomes" id="UP000234275">
    <property type="component" value="Unassembled WGS sequence"/>
</dbReference>